<feature type="compositionally biased region" description="Polar residues" evidence="2">
    <location>
        <begin position="645"/>
        <end position="668"/>
    </location>
</feature>
<feature type="region of interest" description="Disordered" evidence="2">
    <location>
        <begin position="274"/>
        <end position="449"/>
    </location>
</feature>
<feature type="compositionally biased region" description="Polar residues" evidence="2">
    <location>
        <begin position="207"/>
        <end position="222"/>
    </location>
</feature>
<feature type="region of interest" description="Disordered" evidence="2">
    <location>
        <begin position="1350"/>
        <end position="1375"/>
    </location>
</feature>
<gene>
    <name evidence="3" type="ORF">MNOR_LOCUS30417</name>
</gene>
<feature type="compositionally biased region" description="Polar residues" evidence="2">
    <location>
        <begin position="703"/>
        <end position="713"/>
    </location>
</feature>
<evidence type="ECO:0000313" key="4">
    <source>
        <dbReference type="Proteomes" id="UP001497623"/>
    </source>
</evidence>
<feature type="compositionally biased region" description="Basic and acidic residues" evidence="2">
    <location>
        <begin position="63"/>
        <end position="75"/>
    </location>
</feature>
<feature type="compositionally biased region" description="Polar residues" evidence="2">
    <location>
        <begin position="164"/>
        <end position="189"/>
    </location>
</feature>
<feature type="region of interest" description="Disordered" evidence="2">
    <location>
        <begin position="1143"/>
        <end position="1162"/>
    </location>
</feature>
<organism evidence="3 4">
    <name type="scientific">Meganyctiphanes norvegica</name>
    <name type="common">Northern krill</name>
    <name type="synonym">Thysanopoda norvegica</name>
    <dbReference type="NCBI Taxonomy" id="48144"/>
    <lineage>
        <taxon>Eukaryota</taxon>
        <taxon>Metazoa</taxon>
        <taxon>Ecdysozoa</taxon>
        <taxon>Arthropoda</taxon>
        <taxon>Crustacea</taxon>
        <taxon>Multicrustacea</taxon>
        <taxon>Malacostraca</taxon>
        <taxon>Eumalacostraca</taxon>
        <taxon>Eucarida</taxon>
        <taxon>Euphausiacea</taxon>
        <taxon>Euphausiidae</taxon>
        <taxon>Meganyctiphanes</taxon>
    </lineage>
</organism>
<feature type="region of interest" description="Disordered" evidence="2">
    <location>
        <begin position="1"/>
        <end position="136"/>
    </location>
</feature>
<feature type="compositionally biased region" description="Basic and acidic residues" evidence="2">
    <location>
        <begin position="909"/>
        <end position="918"/>
    </location>
</feature>
<accession>A0AAV2RZ61</accession>
<comment type="caution">
    <text evidence="3">The sequence shown here is derived from an EMBL/GenBank/DDBJ whole genome shotgun (WGS) entry which is preliminary data.</text>
</comment>
<feature type="region of interest" description="Disordered" evidence="2">
    <location>
        <begin position="513"/>
        <end position="752"/>
    </location>
</feature>
<name>A0AAV2RZ61_MEGNR</name>
<feature type="compositionally biased region" description="Pro residues" evidence="2">
    <location>
        <begin position="1262"/>
        <end position="1273"/>
    </location>
</feature>
<feature type="compositionally biased region" description="Low complexity" evidence="2">
    <location>
        <begin position="294"/>
        <end position="303"/>
    </location>
</feature>
<feature type="region of interest" description="Disordered" evidence="2">
    <location>
        <begin position="1257"/>
        <end position="1297"/>
    </location>
</feature>
<feature type="compositionally biased region" description="Basic and acidic residues" evidence="2">
    <location>
        <begin position="609"/>
        <end position="644"/>
    </location>
</feature>
<dbReference type="GO" id="GO:0034453">
    <property type="term" value="P:microtubule anchoring"/>
    <property type="evidence" value="ECO:0007669"/>
    <property type="project" value="InterPro"/>
</dbReference>
<feature type="coiled-coil region" evidence="1">
    <location>
        <begin position="1221"/>
        <end position="1248"/>
    </location>
</feature>
<dbReference type="EMBL" id="CAXKWB010037094">
    <property type="protein sequence ID" value="CAL4149342.1"/>
    <property type="molecule type" value="Genomic_DNA"/>
</dbReference>
<feature type="compositionally biased region" description="Basic and acidic residues" evidence="2">
    <location>
        <begin position="814"/>
        <end position="838"/>
    </location>
</feature>
<sequence length="1524" mass="169190">MSGSARTSRIISQSQPHSPSPVSPRITTPRMADFNLTSSSDTQEEISLILKSKDIESSSQSEEGGRRHHSEERKRGSSNRLHEKRRNTDIEVMQLSQEDRDKLKDSGKLKRKTEFVTKRRDKREKSVSPTENVEKDREILNRKDILNYTLNDSQSSVAEDVASDTFTHSDAASSVSENDSNFQRVSSSVKEIFGSQKYSSTSASQSEIMSVQSKGTEKNIISSPEEVLTEVVESRNPSKVSEAHSYTTIESESVLGSIKSKSASVVSETNLSYNYTQPSSEIPTKSSAPVAIDSRIGSSSRSSSEVKTASDHVRTDESRTSRSEIRTGSDVKSGESRTSKSSTEVRTGSDVRTSESRTSRSSNESKMGVESSKVSDFRLPRSSSESRSSLDGKSINDYRSTRNGMPLPFRVPLSPRSPQRHYRRYSSESDDSMSFSQNETASDVSDGEGRLLALKEQLESRRAEADRLKKEKRRLRRERLDSQEQALRQQISAYDAYIVQARKDLEEESRQIQQASLVKPLIKKPQVAETRRKSDIGIMSPEKSDISDLSQLSEVSKAELTASPTSPNEKSETGSLSEDSKCPSGSVKSQTSESVSYATSSSINSQDSKSFDKNSKDIKSIKRSVEENLEKAKLKLSIENESEQKISIPQTKTDAVQDSQESSVSENISFEEDFESEKSTTNLVDDKEQSQEDSGPDTDKSPSHISTSSTETIVHSPKKQSVVLHEDAEATSGEVTPSALSAADNDEQEDWEEKVIDSEFEITAPEVQRVVEPVTEVQLAESSDEKNLLEKDKTFDSEPGEKKIEIFLPNLDIKSSDEENNDKSIEESIAEEGSHSESNKNLSESENDNESSYSNSETKLAENKSEGDSVEKSDNYEIGNQQKNIEHKDESEDEEKVLSMDSSLESEENDKVLDKTYMIKETPTSATSKEIQESDINIPEAESKVDTRVNDKLVDTVTSSILGSLMRETTHLFSNILDGKAQFPDGSTKYTTQQPLELSGAGENEGIDRQGGSYMDFEIKDDCDNSIEKSTQEDADFTGQTLKSQILRRVSQIISEGNSPRSAVSSPRSTDLPLTPHLTFDLSPDVLSPTSAPTSPHKNELWKAQSVATSEVVESIVMTSSTGSRSDVIEDKNTSASGILVIDSLNDDQEGEKSSEQSPGRAQDYMLDTASLTSKLLQITTPEVDLEGGRFGESDGTEAEFSVEGIEGDWFDDDFWTNSDSKKKQQQLKAEEQRIAAEIARLEELQRLQEQFPGLVIRDIPNKPPPPYTPPGTPTSTTPVPDYSTTPSPEQTSHLQKSSNVISVAYRLSRSDLRALAHEMVVVVARDRTQVQEVINDALEELLRSWEEGINPQDLPTPDNCNTIRPSSGDSDEDDENSIRVFHKLLFHLAQEIVGQVWQVRHTPAPPVWQRSVLPAVKVLQLLQQQPRHTLPTYITAQVDVLFGWGQHKPKDTLMIRWAKKHRDLVDQVLVGELAVEESSWTHYGVDEAAVKTSLSEEIFTALIDDTVSVCLAVLQKKMLMLQE</sequence>
<feature type="compositionally biased region" description="Low complexity" evidence="2">
    <location>
        <begin position="589"/>
        <end position="602"/>
    </location>
</feature>
<evidence type="ECO:0000256" key="1">
    <source>
        <dbReference type="SAM" id="Coils"/>
    </source>
</evidence>
<keyword evidence="4" id="KW-1185">Reference proteome</keyword>
<protein>
    <submittedName>
        <fullName evidence="3">Uncharacterized protein</fullName>
    </submittedName>
</protein>
<feature type="compositionally biased region" description="Basic and acidic residues" evidence="2">
    <location>
        <begin position="308"/>
        <end position="338"/>
    </location>
</feature>
<feature type="compositionally biased region" description="Low complexity" evidence="2">
    <location>
        <begin position="8"/>
        <end position="17"/>
    </location>
</feature>
<dbReference type="GO" id="GO:0008017">
    <property type="term" value="F:microtubule binding"/>
    <property type="evidence" value="ECO:0007669"/>
    <property type="project" value="InterPro"/>
</dbReference>
<evidence type="ECO:0000256" key="2">
    <source>
        <dbReference type="SAM" id="MobiDB-lite"/>
    </source>
</evidence>
<dbReference type="PANTHER" id="PTHR13958:SF3">
    <property type="entry name" value="CAP-GLY DOMAIN-CONTAINING PROTEIN-RELATED"/>
    <property type="match status" value="1"/>
</dbReference>
<feature type="compositionally biased region" description="Basic and acidic residues" evidence="2">
    <location>
        <begin position="347"/>
        <end position="358"/>
    </location>
</feature>
<dbReference type="InterPro" id="IPR028750">
    <property type="entry name" value="CEP350/CC187"/>
</dbReference>
<dbReference type="GO" id="GO:0005813">
    <property type="term" value="C:centrosome"/>
    <property type="evidence" value="ECO:0007669"/>
    <property type="project" value="InterPro"/>
</dbReference>
<feature type="compositionally biased region" description="Low complexity" evidence="2">
    <location>
        <begin position="195"/>
        <end position="206"/>
    </location>
</feature>
<feature type="compositionally biased region" description="Polar residues" evidence="2">
    <location>
        <begin position="562"/>
        <end position="577"/>
    </location>
</feature>
<feature type="region of interest" description="Disordered" evidence="2">
    <location>
        <begin position="151"/>
        <end position="252"/>
    </location>
</feature>
<feature type="compositionally biased region" description="Basic and acidic residues" evidence="2">
    <location>
        <begin position="859"/>
        <end position="875"/>
    </location>
</feature>
<reference evidence="3 4" key="1">
    <citation type="submission" date="2024-05" db="EMBL/GenBank/DDBJ databases">
        <authorList>
            <person name="Wallberg A."/>
        </authorList>
    </citation>
    <scope>NUCLEOTIDE SEQUENCE [LARGE SCALE GENOMIC DNA]</scope>
</reference>
<feature type="compositionally biased region" description="Basic and acidic residues" evidence="2">
    <location>
        <begin position="97"/>
        <end position="136"/>
    </location>
</feature>
<dbReference type="Proteomes" id="UP001497623">
    <property type="component" value="Unassembled WGS sequence"/>
</dbReference>
<feature type="region of interest" description="Disordered" evidence="2">
    <location>
        <begin position="773"/>
        <end position="932"/>
    </location>
</feature>
<feature type="compositionally biased region" description="Basic and acidic residues" evidence="2">
    <location>
        <begin position="388"/>
        <end position="400"/>
    </location>
</feature>
<keyword evidence="1" id="KW-0175">Coiled coil</keyword>
<feature type="compositionally biased region" description="Polar residues" evidence="2">
    <location>
        <begin position="1283"/>
        <end position="1297"/>
    </location>
</feature>
<feature type="compositionally biased region" description="Low complexity" evidence="2">
    <location>
        <begin position="839"/>
        <end position="857"/>
    </location>
</feature>
<evidence type="ECO:0000313" key="3">
    <source>
        <dbReference type="EMBL" id="CAL4149342.1"/>
    </source>
</evidence>
<feature type="compositionally biased region" description="Polar residues" evidence="2">
    <location>
        <begin position="235"/>
        <end position="251"/>
    </location>
</feature>
<dbReference type="PANTHER" id="PTHR13958">
    <property type="entry name" value="CENTROSOME-ASSOCIATED PROTEIN 350"/>
    <property type="match status" value="1"/>
</dbReference>
<feature type="compositionally biased region" description="Basic and acidic residues" evidence="2">
    <location>
        <begin position="783"/>
        <end position="805"/>
    </location>
</feature>
<proteinExistence type="predicted"/>
<feature type="compositionally biased region" description="Polar residues" evidence="2">
    <location>
        <begin position="274"/>
        <end position="287"/>
    </location>
</feature>